<evidence type="ECO:0000256" key="1">
    <source>
        <dbReference type="SAM" id="SignalP"/>
    </source>
</evidence>
<proteinExistence type="predicted"/>
<name>A0A0N4Z5W7_PARTI</name>
<protein>
    <submittedName>
        <fullName evidence="3">EGF-like domain-containing protein</fullName>
    </submittedName>
</protein>
<sequence>MFKIILFFSCGIVATQQEYILEGTLKKISTEESFIDTKYKIHTSIDKLPFYNKTIEGFKDVIFKNKKVIYIDQNVDSNDMIIQKYGMLNILINLDEKRKSQYNITQFKVLNNKLISYTSNHIFFGWRICEFGLVFIDKDKKNNNEIDYALMILLKTTETEVEFGFAEFQRNEFLAHGCPYKYYTSEYANIEYIMEKNIERLGFSFPGYNNSHLALPIYPIKNGDTFFKCGTLKQHILPDISLGFKMKYSETGTKENNSKSCKESPNPFSFTFSYYPSETQLSKNSHMVRSDKVHNIFFGQIDYHYNMEAFNINISNYKNYNKIYKFVKPYCILENKYKEGFLIPEIEGTSNMKRKDSVFYQEIDESKFGKKLTTKCIFKNKFVDDERYKNYYAKVTNYALVKDRKIVSNQIVFKKNSLESYGEFTCKIGKKLIEIDESKIQIEKIYLIPENNMTIELPDSHIVNNKPECKHNYGSFGALSKHVIKDRKGESFKYTSFIQGDVTQFKITKPNRISTHSSFNVFVHCIYETIVSTKFTTIQHATISTFDEKDKILN</sequence>
<dbReference type="AlphaFoldDB" id="A0A0N4Z5W7"/>
<accession>A0A0N4Z5W7</accession>
<dbReference type="Proteomes" id="UP000038045">
    <property type="component" value="Unplaced"/>
</dbReference>
<keyword evidence="1" id="KW-0732">Signal</keyword>
<dbReference type="WBParaSite" id="PTRK_0000251200.1">
    <property type="protein sequence ID" value="PTRK_0000251200.1"/>
    <property type="gene ID" value="PTRK_0000251200"/>
</dbReference>
<evidence type="ECO:0000313" key="3">
    <source>
        <dbReference type="WBParaSite" id="PTRK_0000251200.1"/>
    </source>
</evidence>
<feature type="chain" id="PRO_5005891334" evidence="1">
    <location>
        <begin position="18"/>
        <end position="554"/>
    </location>
</feature>
<reference evidence="3" key="1">
    <citation type="submission" date="2017-02" db="UniProtKB">
        <authorList>
            <consortium name="WormBaseParasite"/>
        </authorList>
    </citation>
    <scope>IDENTIFICATION</scope>
</reference>
<keyword evidence="2" id="KW-1185">Reference proteome</keyword>
<feature type="signal peptide" evidence="1">
    <location>
        <begin position="1"/>
        <end position="17"/>
    </location>
</feature>
<evidence type="ECO:0000313" key="2">
    <source>
        <dbReference type="Proteomes" id="UP000038045"/>
    </source>
</evidence>
<organism evidence="2 3">
    <name type="scientific">Parastrongyloides trichosuri</name>
    <name type="common">Possum-specific nematode worm</name>
    <dbReference type="NCBI Taxonomy" id="131310"/>
    <lineage>
        <taxon>Eukaryota</taxon>
        <taxon>Metazoa</taxon>
        <taxon>Ecdysozoa</taxon>
        <taxon>Nematoda</taxon>
        <taxon>Chromadorea</taxon>
        <taxon>Rhabditida</taxon>
        <taxon>Tylenchina</taxon>
        <taxon>Panagrolaimomorpha</taxon>
        <taxon>Strongyloidoidea</taxon>
        <taxon>Strongyloididae</taxon>
        <taxon>Parastrongyloides</taxon>
    </lineage>
</organism>